<reference evidence="1 2" key="2">
    <citation type="journal article" date="2022" name="Mol. Ecol. Resour.">
        <title>The genomes of chicory, endive, great burdock and yacon provide insights into Asteraceae paleo-polyploidization history and plant inulin production.</title>
        <authorList>
            <person name="Fan W."/>
            <person name="Wang S."/>
            <person name="Wang H."/>
            <person name="Wang A."/>
            <person name="Jiang F."/>
            <person name="Liu H."/>
            <person name="Zhao H."/>
            <person name="Xu D."/>
            <person name="Zhang Y."/>
        </authorList>
    </citation>
    <scope>NUCLEOTIDE SEQUENCE [LARGE SCALE GENOMIC DNA]</scope>
    <source>
        <strain evidence="2">cv. Punajuju</strain>
        <tissue evidence="1">Leaves</tissue>
    </source>
</reference>
<evidence type="ECO:0000313" key="1">
    <source>
        <dbReference type="EMBL" id="KAI3768284.1"/>
    </source>
</evidence>
<keyword evidence="2" id="KW-1185">Reference proteome</keyword>
<gene>
    <name evidence="1" type="ORF">L2E82_18837</name>
</gene>
<comment type="caution">
    <text evidence="1">The sequence shown here is derived from an EMBL/GenBank/DDBJ whole genome shotgun (WGS) entry which is preliminary data.</text>
</comment>
<evidence type="ECO:0000313" key="2">
    <source>
        <dbReference type="Proteomes" id="UP001055811"/>
    </source>
</evidence>
<organism evidence="1 2">
    <name type="scientific">Cichorium intybus</name>
    <name type="common">Chicory</name>
    <dbReference type="NCBI Taxonomy" id="13427"/>
    <lineage>
        <taxon>Eukaryota</taxon>
        <taxon>Viridiplantae</taxon>
        <taxon>Streptophyta</taxon>
        <taxon>Embryophyta</taxon>
        <taxon>Tracheophyta</taxon>
        <taxon>Spermatophyta</taxon>
        <taxon>Magnoliopsida</taxon>
        <taxon>eudicotyledons</taxon>
        <taxon>Gunneridae</taxon>
        <taxon>Pentapetalae</taxon>
        <taxon>asterids</taxon>
        <taxon>campanulids</taxon>
        <taxon>Asterales</taxon>
        <taxon>Asteraceae</taxon>
        <taxon>Cichorioideae</taxon>
        <taxon>Cichorieae</taxon>
        <taxon>Cichoriinae</taxon>
        <taxon>Cichorium</taxon>
    </lineage>
</organism>
<sequence length="163" mass="17760">MSLCLSSSCSTAVSLTSIDGSLIIRRLLARRRDWCLELTLVLERMAINGEIKLGFIVKISLQADSMIKCEDSRCNVWQYINCVIILENPMEGILPAPPPKFLGELCRLGHADLFLLTVAHPLSLVQLTVANPPTDGPGAQLLGANGRDDGPIDVILACSVWVY</sequence>
<reference evidence="2" key="1">
    <citation type="journal article" date="2022" name="Mol. Ecol. Resour.">
        <title>The genomes of chicory, endive, great burdock and yacon provide insights into Asteraceae palaeo-polyploidization history and plant inulin production.</title>
        <authorList>
            <person name="Fan W."/>
            <person name="Wang S."/>
            <person name="Wang H."/>
            <person name="Wang A."/>
            <person name="Jiang F."/>
            <person name="Liu H."/>
            <person name="Zhao H."/>
            <person name="Xu D."/>
            <person name="Zhang Y."/>
        </authorList>
    </citation>
    <scope>NUCLEOTIDE SEQUENCE [LARGE SCALE GENOMIC DNA]</scope>
    <source>
        <strain evidence="2">cv. Punajuju</strain>
    </source>
</reference>
<accession>A0ACB9FAH6</accession>
<name>A0ACB9FAH6_CICIN</name>
<dbReference type="Proteomes" id="UP001055811">
    <property type="component" value="Linkage Group LG03"/>
</dbReference>
<dbReference type="EMBL" id="CM042011">
    <property type="protein sequence ID" value="KAI3768284.1"/>
    <property type="molecule type" value="Genomic_DNA"/>
</dbReference>
<protein>
    <submittedName>
        <fullName evidence="1">Uncharacterized protein</fullName>
    </submittedName>
</protein>
<proteinExistence type="predicted"/>